<dbReference type="SUPFAM" id="SSF50494">
    <property type="entry name" value="Trypsin-like serine proteases"/>
    <property type="match status" value="1"/>
</dbReference>
<dbReference type="InterPro" id="IPR009003">
    <property type="entry name" value="Peptidase_S1_PA"/>
</dbReference>
<feature type="region of interest" description="Disordered" evidence="2">
    <location>
        <begin position="27"/>
        <end position="51"/>
    </location>
</feature>
<dbReference type="Gene3D" id="2.40.10.10">
    <property type="entry name" value="Trypsin-like serine proteases"/>
    <property type="match status" value="2"/>
</dbReference>
<proteinExistence type="predicted"/>
<dbReference type="InterPro" id="IPR043504">
    <property type="entry name" value="Peptidase_S1_PA_chymotrypsin"/>
</dbReference>
<dbReference type="RefSeq" id="WP_345699229.1">
    <property type="nucleotide sequence ID" value="NZ_BAABIS010000001.1"/>
</dbReference>
<reference evidence="5" key="1">
    <citation type="journal article" date="2019" name="Int. J. Syst. Evol. Microbiol.">
        <title>The Global Catalogue of Microorganisms (GCM) 10K type strain sequencing project: providing services to taxonomists for standard genome sequencing and annotation.</title>
        <authorList>
            <consortium name="The Broad Institute Genomics Platform"/>
            <consortium name="The Broad Institute Genome Sequencing Center for Infectious Disease"/>
            <person name="Wu L."/>
            <person name="Ma J."/>
        </authorList>
    </citation>
    <scope>NUCLEOTIDE SEQUENCE [LARGE SCALE GENOMIC DNA]</scope>
    <source>
        <strain evidence="5">JCM 13006</strain>
    </source>
</reference>
<dbReference type="Proteomes" id="UP001501752">
    <property type="component" value="Unassembled WGS sequence"/>
</dbReference>
<evidence type="ECO:0000256" key="1">
    <source>
        <dbReference type="ARBA" id="ARBA00022729"/>
    </source>
</evidence>
<gene>
    <name evidence="4" type="ORF">GCM10023235_51390</name>
</gene>
<keyword evidence="5" id="KW-1185">Reference proteome</keyword>
<dbReference type="PANTHER" id="PTHR15462">
    <property type="entry name" value="SERINE PROTEASE"/>
    <property type="match status" value="1"/>
</dbReference>
<evidence type="ECO:0000256" key="3">
    <source>
        <dbReference type="SAM" id="SignalP"/>
    </source>
</evidence>
<protein>
    <recommendedName>
        <fullName evidence="6">V8-like Glu-specific endopeptidase</fullName>
    </recommendedName>
</protein>
<dbReference type="EMBL" id="BAABIS010000001">
    <property type="protein sequence ID" value="GAA4866660.1"/>
    <property type="molecule type" value="Genomic_DNA"/>
</dbReference>
<keyword evidence="1 3" id="KW-0732">Signal</keyword>
<feature type="chain" id="PRO_5046139853" description="V8-like Glu-specific endopeptidase" evidence="3">
    <location>
        <begin position="27"/>
        <end position="388"/>
    </location>
</feature>
<sequence length="388" mass="40825">MRTLNNRSRAAAAAAVLTVLSLTATACNDDDPKPNAAPPAASSASSGAAKPGIDLKDLQAQIAKMQDWSADDWEKFASQHGFSPETFKSVKDYWDLGKLQTAQGVKPKEANAAQAKTPTRAEVRFPAAIPAKPEKHPYSPGTAVVGKIFMQVSEKQWSECSGTVVADPKHPGKSNLVWTAAHCVHEGKGGDFFKKISFVPSYNRTGAASGGKKATFEQVAPYGMFAADAIRVTPTWTTEGGETGGPASQYDFALLHVHNEDGGGKSLEETVGGAVPVWFNAQPDTVPSLAAYGYPADAPFDGAELEHCDSAVKATVYAYDLSRPPMQSIGCTMTGGSSGGGWFTQRGGKPALIGNTSVGNSTSTMLASPTLTDTARKMYEAFADKLPK</sequence>
<evidence type="ECO:0008006" key="6">
    <source>
        <dbReference type="Google" id="ProtNLM"/>
    </source>
</evidence>
<evidence type="ECO:0000313" key="5">
    <source>
        <dbReference type="Proteomes" id="UP001501752"/>
    </source>
</evidence>
<dbReference type="PROSITE" id="PS51257">
    <property type="entry name" value="PROKAR_LIPOPROTEIN"/>
    <property type="match status" value="1"/>
</dbReference>
<comment type="caution">
    <text evidence="4">The sequence shown here is derived from an EMBL/GenBank/DDBJ whole genome shotgun (WGS) entry which is preliminary data.</text>
</comment>
<feature type="signal peptide" evidence="3">
    <location>
        <begin position="1"/>
        <end position="26"/>
    </location>
</feature>
<dbReference type="PANTHER" id="PTHR15462:SF19">
    <property type="entry name" value="PEPTIDASE S1 DOMAIN-CONTAINING PROTEIN"/>
    <property type="match status" value="1"/>
</dbReference>
<evidence type="ECO:0000256" key="2">
    <source>
        <dbReference type="SAM" id="MobiDB-lite"/>
    </source>
</evidence>
<accession>A0ABP9E4X7</accession>
<evidence type="ECO:0000313" key="4">
    <source>
        <dbReference type="EMBL" id="GAA4866660.1"/>
    </source>
</evidence>
<feature type="compositionally biased region" description="Low complexity" evidence="2">
    <location>
        <begin position="38"/>
        <end position="51"/>
    </location>
</feature>
<organism evidence="4 5">
    <name type="scientific">Kitasatospora terrestris</name>
    <dbReference type="NCBI Taxonomy" id="258051"/>
    <lineage>
        <taxon>Bacteria</taxon>
        <taxon>Bacillati</taxon>
        <taxon>Actinomycetota</taxon>
        <taxon>Actinomycetes</taxon>
        <taxon>Kitasatosporales</taxon>
        <taxon>Streptomycetaceae</taxon>
        <taxon>Kitasatospora</taxon>
    </lineage>
</organism>
<dbReference type="InterPro" id="IPR050966">
    <property type="entry name" value="Glutamyl_endopeptidase"/>
</dbReference>
<name>A0ABP9E4X7_9ACTN</name>